<feature type="compositionally biased region" description="Acidic residues" evidence="5">
    <location>
        <begin position="44"/>
        <end position="55"/>
    </location>
</feature>
<evidence type="ECO:0000313" key="7">
    <source>
        <dbReference type="EMBL" id="CAI9760184.1"/>
    </source>
</evidence>
<feature type="domain" description="C3H1-type" evidence="6">
    <location>
        <begin position="185"/>
        <end position="212"/>
    </location>
</feature>
<evidence type="ECO:0000256" key="1">
    <source>
        <dbReference type="ARBA" id="ARBA00022723"/>
    </source>
</evidence>
<keyword evidence="3 4" id="KW-0862">Zinc</keyword>
<feature type="region of interest" description="Disordered" evidence="5">
    <location>
        <begin position="36"/>
        <end position="77"/>
    </location>
</feature>
<dbReference type="GO" id="GO:0008270">
    <property type="term" value="F:zinc ion binding"/>
    <property type="evidence" value="ECO:0007669"/>
    <property type="project" value="UniProtKB-KW"/>
</dbReference>
<dbReference type="PANTHER" id="PTHR36886">
    <property type="entry name" value="PROTEIN FRIGIDA-ESSENTIAL 1"/>
    <property type="match status" value="1"/>
</dbReference>
<dbReference type="InterPro" id="IPR052650">
    <property type="entry name" value="Zinc_finger_CCCH"/>
</dbReference>
<keyword evidence="2 4" id="KW-0863">Zinc-finger</keyword>
<feature type="zinc finger region" description="C3H1-type" evidence="4">
    <location>
        <begin position="185"/>
        <end position="212"/>
    </location>
</feature>
<evidence type="ECO:0000256" key="4">
    <source>
        <dbReference type="PROSITE-ProRule" id="PRU00723"/>
    </source>
</evidence>
<accession>A0AAD1YZP0</accession>
<dbReference type="PANTHER" id="PTHR36886:SF3">
    <property type="entry name" value="PROTEIN FRIGIDA-ESSENTIAL 1"/>
    <property type="match status" value="1"/>
</dbReference>
<sequence>MNPSSSTAAVNDPLLATSHPLTFEIDDDVEMEYEDAEEVGKEVEIEEEKDDDFGEDLTPIREENNLNDPSRVTGPEEHLKSGLVTSRKHVTHPLPDIPTVLGNTGKLKVFESSEDGLKAESCGDGKRTLKDCDEKPFCDSRGRMNALNSKDYAAANTMQMSQRLNVSQTRPRDFSSNIELTGGIKRQRIACEFHAKGWCIKGNTCRFLHIKEGAVDASTGHLTRTSFDDWEPSVPFRPSHFITQKLLSQANLHDPVRDSIEPTKVRDGVSKISGGDVLHSTGDIDPKAIVLSSSRDSGKQGESIRMTEPDLGKVSQKNEHSGYLQKESKEMKHFRAVLVEHVKDLVKPTWLEGLLSKDAHKLIVKKAVDKILSSFQPPHQIPSTGESIKSYLYVSQPKIEKLVEGYIEKYGKS</sequence>
<feature type="region of interest" description="Disordered" evidence="5">
    <location>
        <begin position="294"/>
        <end position="324"/>
    </location>
</feature>
<dbReference type="InterPro" id="IPR000571">
    <property type="entry name" value="Znf_CCCH"/>
</dbReference>
<gene>
    <name evidence="7" type="ORF">FPE_LOCUS7614</name>
</gene>
<name>A0AAD1YZP0_9LAMI</name>
<evidence type="ECO:0000256" key="3">
    <source>
        <dbReference type="ARBA" id="ARBA00022833"/>
    </source>
</evidence>
<dbReference type="Proteomes" id="UP000834106">
    <property type="component" value="Chromosome 4"/>
</dbReference>
<reference evidence="7" key="1">
    <citation type="submission" date="2023-05" db="EMBL/GenBank/DDBJ databases">
        <authorList>
            <person name="Huff M."/>
        </authorList>
    </citation>
    <scope>NUCLEOTIDE SEQUENCE</scope>
</reference>
<dbReference type="InterPro" id="IPR036855">
    <property type="entry name" value="Znf_CCCH_sf"/>
</dbReference>
<evidence type="ECO:0000259" key="6">
    <source>
        <dbReference type="PROSITE" id="PS50103"/>
    </source>
</evidence>
<dbReference type="SUPFAM" id="SSF90229">
    <property type="entry name" value="CCCH zinc finger"/>
    <property type="match status" value="1"/>
</dbReference>
<evidence type="ECO:0000256" key="5">
    <source>
        <dbReference type="SAM" id="MobiDB-lite"/>
    </source>
</evidence>
<dbReference type="PROSITE" id="PS50103">
    <property type="entry name" value="ZF_C3H1"/>
    <property type="match status" value="1"/>
</dbReference>
<dbReference type="Pfam" id="PF00642">
    <property type="entry name" value="zf-CCCH"/>
    <property type="match status" value="1"/>
</dbReference>
<keyword evidence="1 4" id="KW-0479">Metal-binding</keyword>
<evidence type="ECO:0000313" key="8">
    <source>
        <dbReference type="Proteomes" id="UP000834106"/>
    </source>
</evidence>
<proteinExistence type="predicted"/>
<dbReference type="AlphaFoldDB" id="A0AAD1YZP0"/>
<dbReference type="EMBL" id="OU503039">
    <property type="protein sequence ID" value="CAI9760184.1"/>
    <property type="molecule type" value="Genomic_DNA"/>
</dbReference>
<evidence type="ECO:0000256" key="2">
    <source>
        <dbReference type="ARBA" id="ARBA00022771"/>
    </source>
</evidence>
<feature type="compositionally biased region" description="Basic and acidic residues" evidence="5">
    <location>
        <begin position="305"/>
        <end position="324"/>
    </location>
</feature>
<protein>
    <recommendedName>
        <fullName evidence="6">C3H1-type domain-containing protein</fullName>
    </recommendedName>
</protein>
<keyword evidence="8" id="KW-1185">Reference proteome</keyword>
<organism evidence="7 8">
    <name type="scientific">Fraxinus pennsylvanica</name>
    <dbReference type="NCBI Taxonomy" id="56036"/>
    <lineage>
        <taxon>Eukaryota</taxon>
        <taxon>Viridiplantae</taxon>
        <taxon>Streptophyta</taxon>
        <taxon>Embryophyta</taxon>
        <taxon>Tracheophyta</taxon>
        <taxon>Spermatophyta</taxon>
        <taxon>Magnoliopsida</taxon>
        <taxon>eudicotyledons</taxon>
        <taxon>Gunneridae</taxon>
        <taxon>Pentapetalae</taxon>
        <taxon>asterids</taxon>
        <taxon>lamiids</taxon>
        <taxon>Lamiales</taxon>
        <taxon>Oleaceae</taxon>
        <taxon>Oleeae</taxon>
        <taxon>Fraxinus</taxon>
    </lineage>
</organism>